<dbReference type="PANTHER" id="PTHR30489">
    <property type="entry name" value="LIPOPROTEIN-RELEASING SYSTEM TRANSMEMBRANE PROTEIN LOLE"/>
    <property type="match status" value="1"/>
</dbReference>
<dbReference type="InterPro" id="IPR051447">
    <property type="entry name" value="Lipoprotein-release_system"/>
</dbReference>
<dbReference type="Pfam" id="PF12704">
    <property type="entry name" value="MacB_PCD"/>
    <property type="match status" value="1"/>
</dbReference>
<keyword evidence="7 8" id="KW-0472">Membrane</keyword>
<dbReference type="GO" id="GO:0042953">
    <property type="term" value="P:lipoprotein transport"/>
    <property type="evidence" value="ECO:0007669"/>
    <property type="project" value="InterPro"/>
</dbReference>
<accession>A0A9X1Y3M4</accession>
<keyword evidence="6 8" id="KW-1133">Transmembrane helix</keyword>
<evidence type="ECO:0000256" key="3">
    <source>
        <dbReference type="ARBA" id="ARBA00022448"/>
    </source>
</evidence>
<dbReference type="NCBIfam" id="TIGR02212">
    <property type="entry name" value="lolCE"/>
    <property type="match status" value="1"/>
</dbReference>
<dbReference type="Proteomes" id="UP001139516">
    <property type="component" value="Unassembled WGS sequence"/>
</dbReference>
<comment type="similarity">
    <text evidence="2">Belongs to the ABC-4 integral membrane protein family. LolC/E subfamily.</text>
</comment>
<proteinExistence type="inferred from homology"/>
<comment type="caution">
    <text evidence="11">The sequence shown here is derived from an EMBL/GenBank/DDBJ whole genome shotgun (WGS) entry which is preliminary data.</text>
</comment>
<dbReference type="EMBL" id="JALPRX010000001">
    <property type="protein sequence ID" value="MCK8782823.1"/>
    <property type="molecule type" value="Genomic_DNA"/>
</dbReference>
<feature type="transmembrane region" description="Helical" evidence="8">
    <location>
        <begin position="274"/>
        <end position="298"/>
    </location>
</feature>
<evidence type="ECO:0000256" key="4">
    <source>
        <dbReference type="ARBA" id="ARBA00022475"/>
    </source>
</evidence>
<evidence type="ECO:0000256" key="8">
    <source>
        <dbReference type="SAM" id="Phobius"/>
    </source>
</evidence>
<protein>
    <submittedName>
        <fullName evidence="11">Lipoprotein-releasing ABC transporter permease subunit</fullName>
    </submittedName>
</protein>
<evidence type="ECO:0000256" key="7">
    <source>
        <dbReference type="ARBA" id="ARBA00023136"/>
    </source>
</evidence>
<dbReference type="InterPro" id="IPR025857">
    <property type="entry name" value="MacB_PCD"/>
</dbReference>
<dbReference type="InterPro" id="IPR011925">
    <property type="entry name" value="LolCE_TM"/>
</dbReference>
<dbReference type="PANTHER" id="PTHR30489:SF0">
    <property type="entry name" value="LIPOPROTEIN-RELEASING SYSTEM TRANSMEMBRANE PROTEIN LOLE"/>
    <property type="match status" value="1"/>
</dbReference>
<gene>
    <name evidence="11" type="ORF">M0638_00325</name>
</gene>
<organism evidence="11 12">
    <name type="scientific">Roseomonas acroporae</name>
    <dbReference type="NCBI Taxonomy" id="2937791"/>
    <lineage>
        <taxon>Bacteria</taxon>
        <taxon>Pseudomonadati</taxon>
        <taxon>Pseudomonadota</taxon>
        <taxon>Alphaproteobacteria</taxon>
        <taxon>Acetobacterales</taxon>
        <taxon>Roseomonadaceae</taxon>
        <taxon>Roseomonas</taxon>
    </lineage>
</organism>
<keyword evidence="3" id="KW-0813">Transport</keyword>
<dbReference type="GO" id="GO:0098797">
    <property type="term" value="C:plasma membrane protein complex"/>
    <property type="evidence" value="ECO:0007669"/>
    <property type="project" value="TreeGrafter"/>
</dbReference>
<comment type="subcellular location">
    <subcellularLocation>
        <location evidence="1">Cell membrane</location>
        <topology evidence="1">Multi-pass membrane protein</topology>
    </subcellularLocation>
</comment>
<sequence>MFGAFERAVAFRYLRARKGERFVSIIAIFSLVGIALGVATLIIVMSVMGGFRQELLGRILGLNGHLGVYSAEGPALRDFDPIAERIRTLPDVIAATPIVEGQVLFTSEAGGAAGGIARGIRPEDLRAKRIVADHIRAGSLSRFEGDDVVAIGTRLAQRMGLRVGDRLTLISPQGRATVVGTVPRLRSYEVVALFEIGMNEYDSGFVFLPLAAAQTYFQTRDAVSQIEVFVRDPDRVGDTGLAIRRAFPDRALRIVDWQNVNSSFFAAVQVERNVMFLILTLIIVVAAFNIISSLIMLVKDKGRDIAILRTVGATRGAIMRIFLLCGASVGIIGTAAGFALGVVFTLNIEHIRRFLESLSGTNLFNAEVYFLTQLPAVLNWREVSQVVGMGIALSLLATLYPSWRAARTDPVEALRNE</sequence>
<evidence type="ECO:0000256" key="2">
    <source>
        <dbReference type="ARBA" id="ARBA00005236"/>
    </source>
</evidence>
<keyword evidence="5 8" id="KW-0812">Transmembrane</keyword>
<dbReference type="InterPro" id="IPR003838">
    <property type="entry name" value="ABC3_permease_C"/>
</dbReference>
<keyword evidence="12" id="KW-1185">Reference proteome</keyword>
<evidence type="ECO:0000256" key="5">
    <source>
        <dbReference type="ARBA" id="ARBA00022692"/>
    </source>
</evidence>
<evidence type="ECO:0000256" key="6">
    <source>
        <dbReference type="ARBA" id="ARBA00022989"/>
    </source>
</evidence>
<dbReference type="Pfam" id="PF02687">
    <property type="entry name" value="FtsX"/>
    <property type="match status" value="1"/>
</dbReference>
<keyword evidence="11" id="KW-0449">Lipoprotein</keyword>
<feature type="transmembrane region" description="Helical" evidence="8">
    <location>
        <begin position="319"/>
        <end position="346"/>
    </location>
</feature>
<feature type="transmembrane region" description="Helical" evidence="8">
    <location>
        <begin position="22"/>
        <end position="48"/>
    </location>
</feature>
<dbReference type="RefSeq" id="WP_248664943.1">
    <property type="nucleotide sequence ID" value="NZ_JALPRX010000001.1"/>
</dbReference>
<evidence type="ECO:0000313" key="11">
    <source>
        <dbReference type="EMBL" id="MCK8782823.1"/>
    </source>
</evidence>
<evidence type="ECO:0000259" key="9">
    <source>
        <dbReference type="Pfam" id="PF02687"/>
    </source>
</evidence>
<feature type="domain" description="ABC3 transporter permease C-terminal" evidence="9">
    <location>
        <begin position="277"/>
        <end position="410"/>
    </location>
</feature>
<reference evidence="11" key="1">
    <citation type="submission" date="2022-04" db="EMBL/GenBank/DDBJ databases">
        <title>Roseomonas acroporae sp. nov., isolated from coral Acropora digitifera.</title>
        <authorList>
            <person name="Sun H."/>
        </authorList>
    </citation>
    <scope>NUCLEOTIDE SEQUENCE</scope>
    <source>
        <strain evidence="11">NAR14</strain>
    </source>
</reference>
<dbReference type="GO" id="GO:0044874">
    <property type="term" value="P:lipoprotein localization to outer membrane"/>
    <property type="evidence" value="ECO:0007669"/>
    <property type="project" value="TreeGrafter"/>
</dbReference>
<feature type="domain" description="MacB-like periplasmic core" evidence="10">
    <location>
        <begin position="29"/>
        <end position="242"/>
    </location>
</feature>
<name>A0A9X1Y3M4_9PROT</name>
<keyword evidence="4" id="KW-1003">Cell membrane</keyword>
<dbReference type="AlphaFoldDB" id="A0A9X1Y3M4"/>
<evidence type="ECO:0000313" key="12">
    <source>
        <dbReference type="Proteomes" id="UP001139516"/>
    </source>
</evidence>
<evidence type="ECO:0000259" key="10">
    <source>
        <dbReference type="Pfam" id="PF12704"/>
    </source>
</evidence>
<evidence type="ECO:0000256" key="1">
    <source>
        <dbReference type="ARBA" id="ARBA00004651"/>
    </source>
</evidence>